<dbReference type="Proteomes" id="UP001054252">
    <property type="component" value="Unassembled WGS sequence"/>
</dbReference>
<accession>A0AAV5HNL5</accession>
<name>A0AAV5HNL5_9ROSI</name>
<evidence type="ECO:0000256" key="1">
    <source>
        <dbReference type="SAM" id="MobiDB-lite"/>
    </source>
</evidence>
<sequence>MNMDAKGILGLPKTPFSVTQEKKSRPQKDFPEKTPWNFSQGLNALVLLVSA</sequence>
<gene>
    <name evidence="2" type="ORF">SLEP1_g1516</name>
</gene>
<feature type="compositionally biased region" description="Basic and acidic residues" evidence="1">
    <location>
        <begin position="20"/>
        <end position="32"/>
    </location>
</feature>
<dbReference type="EMBL" id="BPVZ01000001">
    <property type="protein sequence ID" value="GKU87066.1"/>
    <property type="molecule type" value="Genomic_DNA"/>
</dbReference>
<proteinExistence type="predicted"/>
<evidence type="ECO:0000313" key="3">
    <source>
        <dbReference type="Proteomes" id="UP001054252"/>
    </source>
</evidence>
<protein>
    <submittedName>
        <fullName evidence="2">Uncharacterized protein</fullName>
    </submittedName>
</protein>
<evidence type="ECO:0000313" key="2">
    <source>
        <dbReference type="EMBL" id="GKU87066.1"/>
    </source>
</evidence>
<reference evidence="2 3" key="1">
    <citation type="journal article" date="2021" name="Commun. Biol.">
        <title>The genome of Shorea leprosula (Dipterocarpaceae) highlights the ecological relevance of drought in aseasonal tropical rainforests.</title>
        <authorList>
            <person name="Ng K.K.S."/>
            <person name="Kobayashi M.J."/>
            <person name="Fawcett J.A."/>
            <person name="Hatakeyama M."/>
            <person name="Paape T."/>
            <person name="Ng C.H."/>
            <person name="Ang C.C."/>
            <person name="Tnah L.H."/>
            <person name="Lee C.T."/>
            <person name="Nishiyama T."/>
            <person name="Sese J."/>
            <person name="O'Brien M.J."/>
            <person name="Copetti D."/>
            <person name="Mohd Noor M.I."/>
            <person name="Ong R.C."/>
            <person name="Putra M."/>
            <person name="Sireger I.Z."/>
            <person name="Indrioko S."/>
            <person name="Kosugi Y."/>
            <person name="Izuno A."/>
            <person name="Isagi Y."/>
            <person name="Lee S.L."/>
            <person name="Shimizu K.K."/>
        </authorList>
    </citation>
    <scope>NUCLEOTIDE SEQUENCE [LARGE SCALE GENOMIC DNA]</scope>
    <source>
        <strain evidence="2">214</strain>
    </source>
</reference>
<comment type="caution">
    <text evidence="2">The sequence shown here is derived from an EMBL/GenBank/DDBJ whole genome shotgun (WGS) entry which is preliminary data.</text>
</comment>
<feature type="region of interest" description="Disordered" evidence="1">
    <location>
        <begin position="1"/>
        <end position="35"/>
    </location>
</feature>
<keyword evidence="3" id="KW-1185">Reference proteome</keyword>
<dbReference type="AlphaFoldDB" id="A0AAV5HNL5"/>
<organism evidence="2 3">
    <name type="scientific">Rubroshorea leprosula</name>
    <dbReference type="NCBI Taxonomy" id="152421"/>
    <lineage>
        <taxon>Eukaryota</taxon>
        <taxon>Viridiplantae</taxon>
        <taxon>Streptophyta</taxon>
        <taxon>Embryophyta</taxon>
        <taxon>Tracheophyta</taxon>
        <taxon>Spermatophyta</taxon>
        <taxon>Magnoliopsida</taxon>
        <taxon>eudicotyledons</taxon>
        <taxon>Gunneridae</taxon>
        <taxon>Pentapetalae</taxon>
        <taxon>rosids</taxon>
        <taxon>malvids</taxon>
        <taxon>Malvales</taxon>
        <taxon>Dipterocarpaceae</taxon>
        <taxon>Rubroshorea</taxon>
    </lineage>
</organism>